<evidence type="ECO:0000313" key="1">
    <source>
        <dbReference type="EMBL" id="MBB4736494.1"/>
    </source>
</evidence>
<dbReference type="Proteomes" id="UP000540191">
    <property type="component" value="Unassembled WGS sequence"/>
</dbReference>
<gene>
    <name evidence="1" type="ORF">HDA30_002002</name>
</gene>
<proteinExistence type="predicted"/>
<dbReference type="AlphaFoldDB" id="A0A7W7GQL2"/>
<keyword evidence="2" id="KW-1185">Reference proteome</keyword>
<comment type="caution">
    <text evidence="1">The sequence shown here is derived from an EMBL/GenBank/DDBJ whole genome shotgun (WGS) entry which is preliminary data.</text>
</comment>
<dbReference type="EMBL" id="JACHNA010000001">
    <property type="protein sequence ID" value="MBB4736494.1"/>
    <property type="molecule type" value="Genomic_DNA"/>
</dbReference>
<name>A0A7W7GQL2_9MICC</name>
<evidence type="ECO:0000313" key="2">
    <source>
        <dbReference type="Proteomes" id="UP000540191"/>
    </source>
</evidence>
<protein>
    <submittedName>
        <fullName evidence="1">Uncharacterized protein</fullName>
    </submittedName>
</protein>
<accession>A0A7W7GQL2</accession>
<organism evidence="1 2">
    <name type="scientific">Micrococcus cohnii</name>
    <dbReference type="NCBI Taxonomy" id="993416"/>
    <lineage>
        <taxon>Bacteria</taxon>
        <taxon>Bacillati</taxon>
        <taxon>Actinomycetota</taxon>
        <taxon>Actinomycetes</taxon>
        <taxon>Micrococcales</taxon>
        <taxon>Micrococcaceae</taxon>
        <taxon>Micrococcus</taxon>
    </lineage>
</organism>
<sequence length="186" mass="19922">MSVVLASIAITGCGGDEMLPDEVKAVEESAGSEAEQYLGEGRLILDHARQVYGPGVASGERERFSAGLDGLQYGDIVECGSGRWRLALGFDVPEADPQKRLRQGHELVGLTGYELSGNITDPSSAEQRKSFFVGGRAADGRQLSVDNSSGHSRVMWHSPCSDDPSMVELGKLKRNGPNFSIPGRDE</sequence>
<reference evidence="1 2" key="1">
    <citation type="submission" date="2020-08" db="EMBL/GenBank/DDBJ databases">
        <title>Sequencing the genomes of 1000 actinobacteria strains.</title>
        <authorList>
            <person name="Klenk H.-P."/>
        </authorList>
    </citation>
    <scope>NUCLEOTIDE SEQUENCE [LARGE SCALE GENOMIC DNA]</scope>
    <source>
        <strain evidence="1 2">DSM 23974</strain>
    </source>
</reference>
<dbReference type="RefSeq" id="WP_158497180.1">
    <property type="nucleotide sequence ID" value="NZ_JACHNA010000001.1"/>
</dbReference>